<dbReference type="Pfam" id="PF13520">
    <property type="entry name" value="AA_permease_2"/>
    <property type="match status" value="1"/>
</dbReference>
<keyword evidence="10" id="KW-1185">Reference proteome</keyword>
<comment type="similarity">
    <text evidence="2">Belongs to the amino acid-polyamine-organocation (APC) superfamily. Basic amino acid/polyamine antiporter (APA) (TC 2.A.3.2) family.</text>
</comment>
<dbReference type="OrthoDB" id="9762947at2"/>
<dbReference type="KEGG" id="ncb:C0V82_01360"/>
<keyword evidence="5" id="KW-0812">Transmembrane</keyword>
<protein>
    <recommendedName>
        <fullName evidence="3">Arginine/agmatine antiporter</fullName>
    </recommendedName>
</protein>
<dbReference type="EMBL" id="CP025611">
    <property type="protein sequence ID" value="AUN29046.1"/>
    <property type="molecule type" value="Genomic_DNA"/>
</dbReference>
<sequence>MRNRSQKIGPLGAGAIVAGNMIGSGIFLLPVSLGAIGSITLVGWIAVLLGCLILGWVCSRLAMLRPGGLGLTGQVHDALGRYLGFQSAFVYWIATWFGNVAIALAVTGYLGTFFASIKVPMVLAGVTIAIIWLTTLVNLWGARLIARFEGVALVLGLAPVLLVGGLGWAWFDPAIFRASWNVTGGSDLSAITASLGLIIWAFLGLESAAIVAAVVKRPERDVPLATAGGIGVAGVTYIIACTALSGVMPAAELAASTAPFAEVAARIWGPVAASILALCAMVKAAGTLAGWMLVGAETAEAAAELGLFPRMLSRINAHGAPSRNLIVTALLMTIVCISTLSATLGEQFSMVINMAVILNVLVYVYACLSLLRLSGEVPAGMERLRVRGAALVGLGFGVLIIALSEGWMLGVAALILLLTVPLYLLRRRHAAAP</sequence>
<evidence type="ECO:0000256" key="1">
    <source>
        <dbReference type="ARBA" id="ARBA00004651"/>
    </source>
</evidence>
<dbReference type="PANTHER" id="PTHR42770">
    <property type="entry name" value="AMINO ACID TRANSPORTER-RELATED"/>
    <property type="match status" value="1"/>
</dbReference>
<dbReference type="Gene3D" id="1.20.1740.10">
    <property type="entry name" value="Amino acid/polyamine transporter I"/>
    <property type="match status" value="1"/>
</dbReference>
<evidence type="ECO:0000313" key="9">
    <source>
        <dbReference type="EMBL" id="AUN29046.1"/>
    </source>
</evidence>
<dbReference type="InterPro" id="IPR050367">
    <property type="entry name" value="APC_superfamily"/>
</dbReference>
<evidence type="ECO:0000256" key="5">
    <source>
        <dbReference type="ARBA" id="ARBA00022692"/>
    </source>
</evidence>
<evidence type="ECO:0000256" key="3">
    <source>
        <dbReference type="ARBA" id="ARBA00021069"/>
    </source>
</evidence>
<comment type="subcellular location">
    <subcellularLocation>
        <location evidence="1">Cell membrane</location>
        <topology evidence="1">Multi-pass membrane protein</topology>
    </subcellularLocation>
</comment>
<dbReference type="InterPro" id="IPR002293">
    <property type="entry name" value="AA/rel_permease1"/>
</dbReference>
<dbReference type="Proteomes" id="UP000234752">
    <property type="component" value="Chromosome eg_1"/>
</dbReference>
<comment type="function">
    <text evidence="8">Major component of the acid-resistance (AR) system allowing enteric pathogens to survive the acidic environment in the stomach. Exchanges extracellular arginine for its intracellular decarboxylation product agmatine (Agm) thereby expelling intracellular protons. Probably undergoes several conformational states in order to translocate the substrate across the membrane; keeps the substrate accessible to only 1 side of the membrane at a time by opening and closing 3 membrane-internal gates.</text>
</comment>
<keyword evidence="4" id="KW-1003">Cell membrane</keyword>
<organism evidence="9 10">
    <name type="scientific">Niveispirillum cyanobacteriorum</name>
    <dbReference type="NCBI Taxonomy" id="1612173"/>
    <lineage>
        <taxon>Bacteria</taxon>
        <taxon>Pseudomonadati</taxon>
        <taxon>Pseudomonadota</taxon>
        <taxon>Alphaproteobacteria</taxon>
        <taxon>Rhodospirillales</taxon>
        <taxon>Azospirillaceae</taxon>
        <taxon>Niveispirillum</taxon>
    </lineage>
</organism>
<proteinExistence type="inferred from homology"/>
<dbReference type="PIRSF" id="PIRSF006060">
    <property type="entry name" value="AA_transporter"/>
    <property type="match status" value="1"/>
</dbReference>
<evidence type="ECO:0000256" key="7">
    <source>
        <dbReference type="ARBA" id="ARBA00023136"/>
    </source>
</evidence>
<evidence type="ECO:0000256" key="2">
    <source>
        <dbReference type="ARBA" id="ARBA00008220"/>
    </source>
</evidence>
<dbReference type="GO" id="GO:0022857">
    <property type="term" value="F:transmembrane transporter activity"/>
    <property type="evidence" value="ECO:0007669"/>
    <property type="project" value="InterPro"/>
</dbReference>
<keyword evidence="7" id="KW-0472">Membrane</keyword>
<dbReference type="PANTHER" id="PTHR42770:SF18">
    <property type="entry name" value="ARGININE_AGMATINE ANTIPORTER"/>
    <property type="match status" value="1"/>
</dbReference>
<name>A0A2K9N918_9PROT</name>
<evidence type="ECO:0000313" key="10">
    <source>
        <dbReference type="Proteomes" id="UP000234752"/>
    </source>
</evidence>
<keyword evidence="6" id="KW-1133">Transmembrane helix</keyword>
<evidence type="ECO:0000256" key="6">
    <source>
        <dbReference type="ARBA" id="ARBA00022989"/>
    </source>
</evidence>
<evidence type="ECO:0000256" key="4">
    <source>
        <dbReference type="ARBA" id="ARBA00022475"/>
    </source>
</evidence>
<dbReference type="AlphaFoldDB" id="A0A2K9N918"/>
<reference evidence="9 10" key="1">
    <citation type="submission" date="2017-12" db="EMBL/GenBank/DDBJ databases">
        <title>Genomes of bacteria within cyanobacterial aggregates.</title>
        <authorList>
            <person name="Cai H."/>
        </authorList>
    </citation>
    <scope>NUCLEOTIDE SEQUENCE [LARGE SCALE GENOMIC DNA]</scope>
    <source>
        <strain evidence="9 10">TH16</strain>
    </source>
</reference>
<gene>
    <name evidence="9" type="ORF">C0V82_01360</name>
</gene>
<dbReference type="GO" id="GO:0005886">
    <property type="term" value="C:plasma membrane"/>
    <property type="evidence" value="ECO:0007669"/>
    <property type="project" value="UniProtKB-SubCell"/>
</dbReference>
<accession>A0A2K9N918</accession>
<evidence type="ECO:0000256" key="8">
    <source>
        <dbReference type="ARBA" id="ARBA00045636"/>
    </source>
</evidence>
<dbReference type="RefSeq" id="WP_102110796.1">
    <property type="nucleotide sequence ID" value="NZ_BMGN01000004.1"/>
</dbReference>